<dbReference type="InterPro" id="IPR000524">
    <property type="entry name" value="Tscrpt_reg_HTH_GntR"/>
</dbReference>
<dbReference type="AlphaFoldDB" id="A0A420WRA5"/>
<dbReference type="CDD" id="cd07377">
    <property type="entry name" value="WHTH_GntR"/>
    <property type="match status" value="1"/>
</dbReference>
<dbReference type="Gene3D" id="1.10.10.10">
    <property type="entry name" value="Winged helix-like DNA-binding domain superfamily/Winged helix DNA-binding domain"/>
    <property type="match status" value="1"/>
</dbReference>
<sequence length="235" mass="26004">MALLASDTVTEQRIARRSLHDEVVERLRDLIVEGELEPGKRVPERVLCERFGISRTPLREALKVLASEGLVELLPNRGAVVAPLTVVELDEIVEVMVALEGLAGSLAASRMTDVAIAEVKALHYEMLACHARADLHSYFKLNQAIHLAIIEGAGNATLAQTYGALNGRIRRFRYMANLSGERWDHAVAEHDLILDALVKRDSALLSRLLADHLRNKYQHLKQAYEAASETSQAAE</sequence>
<reference evidence="5 6" key="1">
    <citation type="submission" date="2018-10" db="EMBL/GenBank/DDBJ databases">
        <title>Comparative analysis of microorganisms from saline springs in Andes Mountain Range, Colombia.</title>
        <authorList>
            <person name="Rubin E."/>
        </authorList>
    </citation>
    <scope>NUCLEOTIDE SEQUENCE [LARGE SCALE GENOMIC DNA]</scope>
    <source>
        <strain evidence="5 6">USBA 36</strain>
    </source>
</reference>
<proteinExistence type="predicted"/>
<dbReference type="InterPro" id="IPR036390">
    <property type="entry name" value="WH_DNA-bd_sf"/>
</dbReference>
<dbReference type="PANTHER" id="PTHR43537:SF50">
    <property type="entry name" value="TRANSCRIPTIONAL REGULATORY PROTEIN"/>
    <property type="match status" value="1"/>
</dbReference>
<name>A0A420WRA5_9PROT</name>
<dbReference type="PRINTS" id="PR00035">
    <property type="entry name" value="HTHGNTR"/>
</dbReference>
<dbReference type="GO" id="GO:0003677">
    <property type="term" value="F:DNA binding"/>
    <property type="evidence" value="ECO:0007669"/>
    <property type="project" value="UniProtKB-KW"/>
</dbReference>
<accession>A0A420WRA5</accession>
<evidence type="ECO:0000313" key="6">
    <source>
        <dbReference type="Proteomes" id="UP000277424"/>
    </source>
</evidence>
<evidence type="ECO:0000256" key="2">
    <source>
        <dbReference type="ARBA" id="ARBA00023125"/>
    </source>
</evidence>
<comment type="caution">
    <text evidence="5">The sequence shown here is derived from an EMBL/GenBank/DDBJ whole genome shotgun (WGS) entry which is preliminary data.</text>
</comment>
<evidence type="ECO:0000256" key="3">
    <source>
        <dbReference type="ARBA" id="ARBA00023163"/>
    </source>
</evidence>
<evidence type="ECO:0000313" key="5">
    <source>
        <dbReference type="EMBL" id="RKQ73574.1"/>
    </source>
</evidence>
<dbReference type="Proteomes" id="UP000277424">
    <property type="component" value="Unassembled WGS sequence"/>
</dbReference>
<feature type="domain" description="HTH gntR-type" evidence="4">
    <location>
        <begin position="17"/>
        <end position="84"/>
    </location>
</feature>
<dbReference type="SUPFAM" id="SSF48008">
    <property type="entry name" value="GntR ligand-binding domain-like"/>
    <property type="match status" value="1"/>
</dbReference>
<dbReference type="InterPro" id="IPR011711">
    <property type="entry name" value="GntR_C"/>
</dbReference>
<dbReference type="OrthoDB" id="9812290at2"/>
<keyword evidence="3" id="KW-0804">Transcription</keyword>
<dbReference type="Gene3D" id="1.20.120.530">
    <property type="entry name" value="GntR ligand-binding domain-like"/>
    <property type="match status" value="1"/>
</dbReference>
<dbReference type="InterPro" id="IPR036388">
    <property type="entry name" value="WH-like_DNA-bd_sf"/>
</dbReference>
<dbReference type="SMART" id="SM00345">
    <property type="entry name" value="HTH_GNTR"/>
    <property type="match status" value="1"/>
</dbReference>
<dbReference type="PANTHER" id="PTHR43537">
    <property type="entry name" value="TRANSCRIPTIONAL REGULATOR, GNTR FAMILY"/>
    <property type="match status" value="1"/>
</dbReference>
<protein>
    <submittedName>
        <fullName evidence="5">DNA-binding GntR family transcriptional regulator</fullName>
    </submittedName>
</protein>
<keyword evidence="2 5" id="KW-0238">DNA-binding</keyword>
<evidence type="ECO:0000259" key="4">
    <source>
        <dbReference type="PROSITE" id="PS50949"/>
    </source>
</evidence>
<evidence type="ECO:0000256" key="1">
    <source>
        <dbReference type="ARBA" id="ARBA00023015"/>
    </source>
</evidence>
<dbReference type="EMBL" id="RBIG01000001">
    <property type="protein sequence ID" value="RKQ73574.1"/>
    <property type="molecule type" value="Genomic_DNA"/>
</dbReference>
<dbReference type="RefSeq" id="WP_008943381.1">
    <property type="nucleotide sequence ID" value="NZ_RBIG01000001.1"/>
</dbReference>
<dbReference type="InterPro" id="IPR008920">
    <property type="entry name" value="TF_FadR/GntR_C"/>
</dbReference>
<dbReference type="SMART" id="SM00895">
    <property type="entry name" value="FCD"/>
    <property type="match status" value="1"/>
</dbReference>
<keyword evidence="1" id="KW-0805">Transcription regulation</keyword>
<organism evidence="5 6">
    <name type="scientific">Oceanibaculum indicum</name>
    <dbReference type="NCBI Taxonomy" id="526216"/>
    <lineage>
        <taxon>Bacteria</taxon>
        <taxon>Pseudomonadati</taxon>
        <taxon>Pseudomonadota</taxon>
        <taxon>Alphaproteobacteria</taxon>
        <taxon>Rhodospirillales</taxon>
        <taxon>Oceanibaculaceae</taxon>
        <taxon>Oceanibaculum</taxon>
    </lineage>
</organism>
<dbReference type="GO" id="GO:0003700">
    <property type="term" value="F:DNA-binding transcription factor activity"/>
    <property type="evidence" value="ECO:0007669"/>
    <property type="project" value="InterPro"/>
</dbReference>
<dbReference type="Pfam" id="PF07729">
    <property type="entry name" value="FCD"/>
    <property type="match status" value="1"/>
</dbReference>
<dbReference type="PROSITE" id="PS50949">
    <property type="entry name" value="HTH_GNTR"/>
    <property type="match status" value="1"/>
</dbReference>
<dbReference type="SUPFAM" id="SSF46785">
    <property type="entry name" value="Winged helix' DNA-binding domain"/>
    <property type="match status" value="1"/>
</dbReference>
<dbReference type="Pfam" id="PF00392">
    <property type="entry name" value="GntR"/>
    <property type="match status" value="1"/>
</dbReference>
<gene>
    <name evidence="5" type="ORF">BCL74_1363</name>
</gene>